<dbReference type="GO" id="GO:0005975">
    <property type="term" value="P:carbohydrate metabolic process"/>
    <property type="evidence" value="ECO:0007669"/>
    <property type="project" value="InterPro"/>
</dbReference>
<dbReference type="EMBL" id="RQHV01000061">
    <property type="protein sequence ID" value="TGN08371.1"/>
    <property type="molecule type" value="Genomic_DNA"/>
</dbReference>
<gene>
    <name evidence="3" type="ORF">EHS11_15830</name>
</gene>
<dbReference type="PANTHER" id="PTHR42899:SF1">
    <property type="entry name" value="SPERMATOGENESIS-ASSOCIATED PROTEIN 20"/>
    <property type="match status" value="1"/>
</dbReference>
<dbReference type="InterPro" id="IPR008928">
    <property type="entry name" value="6-hairpin_glycosidase_sf"/>
</dbReference>
<dbReference type="PANTHER" id="PTHR42899">
    <property type="entry name" value="SPERMATOGENESIS-ASSOCIATED PROTEIN 20"/>
    <property type="match status" value="1"/>
</dbReference>
<dbReference type="AlphaFoldDB" id="A0A4R9LQA0"/>
<evidence type="ECO:0000313" key="4">
    <source>
        <dbReference type="Proteomes" id="UP000298264"/>
    </source>
</evidence>
<dbReference type="Pfam" id="PF03190">
    <property type="entry name" value="Thioredox_DsbH"/>
    <property type="match status" value="1"/>
</dbReference>
<dbReference type="Gene3D" id="3.40.30.10">
    <property type="entry name" value="Glutaredoxin"/>
    <property type="match status" value="1"/>
</dbReference>
<keyword evidence="1" id="KW-0175">Coiled coil</keyword>
<dbReference type="OrthoDB" id="9762614at2"/>
<dbReference type="InterPro" id="IPR036249">
    <property type="entry name" value="Thioredoxin-like_sf"/>
</dbReference>
<dbReference type="CDD" id="cd02955">
    <property type="entry name" value="SSP411"/>
    <property type="match status" value="1"/>
</dbReference>
<feature type="coiled-coil region" evidence="1">
    <location>
        <begin position="148"/>
        <end position="182"/>
    </location>
</feature>
<sequence>MRKSTNVQSNSNQKPNKLIHEKSPYLLQHAYNPVHWFPWGEEAFAKAKREDKVILLSIGYSTCHWCHVMERESFEDENTATILNQYFVSIKLDREERPDIDKIYMDALHAMGQQGGWPLNLFLTPEKEPILGGTYFPPEARYGRKGFKEVLQLVANAWQNQKSELEQAAKDLADHLRDSERKNAGESLPSTDVFERTYQMFSRVYDPIFFGFKMNQQNKFPPSMSLSYLIDYSYFFENPHALEIAYNTAYAMKKGGIYDQVGGGLCRYATDHEWLVPHFEKMLYDNSLFLTALAKLYQTTQDPFFRFAIQDIIGYYRRDMTLPDGGIASAEDADSEGEEGKFYIWSLEEFDEIVSDPWVKELWNVTEEGNFEGHTILNEIISGTNPFQTKMEISESKGKSLQEAKGKLLSRRSERIRPLRDDKIITSWNCLYIRSLILSSQATGDNTYLEDAVRIYSFIDKNLRDKDGFLYRRFREGEARFQGNLTDYAEFTYSSLLLFQETANIQYFRNAKSTLKIIEAYFASEAGVYYESISTNTDLIVKTVEGYDGVEPSGNSTMAHVFLLLSGFGVDAGFHWDKAKNIFSYFKKELSENSTSYSFMLDAYLKWSKGPTEVAVIYKKENGSEAEEIKKALSSYLNPNVVWVVMEEEDAKKYANEIPLLEYRTGGDSHQVYVCKNLVCETPVKGWEATKLLIGK</sequence>
<keyword evidence="4" id="KW-1185">Reference proteome</keyword>
<dbReference type="InterPro" id="IPR024705">
    <property type="entry name" value="Ssp411"/>
</dbReference>
<feature type="domain" description="Spermatogenesis-associated protein 20-like TRX" evidence="2">
    <location>
        <begin position="16"/>
        <end position="176"/>
    </location>
</feature>
<dbReference type="SUPFAM" id="SSF52833">
    <property type="entry name" value="Thioredoxin-like"/>
    <property type="match status" value="1"/>
</dbReference>
<name>A0A4R9LQA0_9LEPT</name>
<evidence type="ECO:0000256" key="1">
    <source>
        <dbReference type="SAM" id="Coils"/>
    </source>
</evidence>
<dbReference type="Gene3D" id="1.50.10.20">
    <property type="match status" value="1"/>
</dbReference>
<evidence type="ECO:0000259" key="2">
    <source>
        <dbReference type="Pfam" id="PF03190"/>
    </source>
</evidence>
<proteinExistence type="predicted"/>
<comment type="caution">
    <text evidence="3">The sequence shown here is derived from an EMBL/GenBank/DDBJ whole genome shotgun (WGS) entry which is preliminary data.</text>
</comment>
<protein>
    <submittedName>
        <fullName evidence="3">Thioredoxin domain-containing protein</fullName>
    </submittedName>
</protein>
<reference evidence="3" key="1">
    <citation type="journal article" date="2019" name="PLoS Negl. Trop. Dis.">
        <title>Revisiting the worldwide diversity of Leptospira species in the environment.</title>
        <authorList>
            <person name="Vincent A.T."/>
            <person name="Schiettekatte O."/>
            <person name="Bourhy P."/>
            <person name="Veyrier F.J."/>
            <person name="Picardeau M."/>
        </authorList>
    </citation>
    <scope>NUCLEOTIDE SEQUENCE [LARGE SCALE GENOMIC DNA]</scope>
    <source>
        <strain evidence="3">201400974</strain>
    </source>
</reference>
<dbReference type="SUPFAM" id="SSF48208">
    <property type="entry name" value="Six-hairpin glycosidases"/>
    <property type="match status" value="1"/>
</dbReference>
<dbReference type="PIRSF" id="PIRSF006402">
    <property type="entry name" value="UCP006402_thioredoxin"/>
    <property type="match status" value="1"/>
</dbReference>
<accession>A0A4R9LQA0</accession>
<dbReference type="Proteomes" id="UP000298264">
    <property type="component" value="Unassembled WGS sequence"/>
</dbReference>
<organism evidence="3 4">
    <name type="scientific">Leptospira ilyithenensis</name>
    <dbReference type="NCBI Taxonomy" id="2484901"/>
    <lineage>
        <taxon>Bacteria</taxon>
        <taxon>Pseudomonadati</taxon>
        <taxon>Spirochaetota</taxon>
        <taxon>Spirochaetia</taxon>
        <taxon>Leptospirales</taxon>
        <taxon>Leptospiraceae</taxon>
        <taxon>Leptospira</taxon>
    </lineage>
</organism>
<evidence type="ECO:0000313" key="3">
    <source>
        <dbReference type="EMBL" id="TGN08371.1"/>
    </source>
</evidence>
<dbReference type="InterPro" id="IPR004879">
    <property type="entry name" value="Ssp411-like_TRX"/>
</dbReference>